<dbReference type="InterPro" id="IPR051164">
    <property type="entry name" value="NmrA-like_oxidored"/>
</dbReference>
<dbReference type="Pfam" id="PF05368">
    <property type="entry name" value="NmrA"/>
    <property type="match status" value="1"/>
</dbReference>
<comment type="caution">
    <text evidence="4">The sequence shown here is derived from an EMBL/GenBank/DDBJ whole genome shotgun (WGS) entry which is preliminary data.</text>
</comment>
<dbReference type="GO" id="GO:0005634">
    <property type="term" value="C:nucleus"/>
    <property type="evidence" value="ECO:0007669"/>
    <property type="project" value="TreeGrafter"/>
</dbReference>
<dbReference type="InterPro" id="IPR008030">
    <property type="entry name" value="NmrA-like"/>
</dbReference>
<keyword evidence="5" id="KW-1185">Reference proteome</keyword>
<comment type="similarity">
    <text evidence="1">Belongs to the NmrA-type oxidoreductase family.</text>
</comment>
<sequence length="306" mass="33680">MSEIITVFGATGNQGGSVVDAILNDPALSSRFMIRAVTRDAFKPAAKELAAKDGVEVVTADLSSPTSVHDAISGAHTVFLVTDFWQQASLPAEVQQGKNVTDACKAAGVQHLIFSSLIDVKEASKGSLAHVYHFDGKAEIERYIRDSGVPATFILAGVFATEMRRLINWQGDKYVLALPVDEDAQIPLIDIRQDMGLFVKAAIKNRSSVLAQKIYASAAYYTPQQIVDDFSVVIEKPAVFMKISEQVFKSFIEEEKAQELYETVMLFQKDVGYYAGADLSESLKLLGDEKPTEWKDYAAKNLEQWL</sequence>
<evidence type="ECO:0000256" key="1">
    <source>
        <dbReference type="ARBA" id="ARBA00006328"/>
    </source>
</evidence>
<dbReference type="EMBL" id="DF933835">
    <property type="protein sequence ID" value="GAM40574.1"/>
    <property type="molecule type" value="Genomic_DNA"/>
</dbReference>
<feature type="domain" description="NmrA-like" evidence="3">
    <location>
        <begin position="2"/>
        <end position="297"/>
    </location>
</feature>
<dbReference type="AlphaFoldDB" id="A0A6N4SLH6"/>
<keyword evidence="2" id="KW-0521">NADP</keyword>
<organism evidence="4 5">
    <name type="scientific">Talaromyces pinophilus</name>
    <name type="common">Penicillium pinophilum</name>
    <dbReference type="NCBI Taxonomy" id="128442"/>
    <lineage>
        <taxon>Eukaryota</taxon>
        <taxon>Fungi</taxon>
        <taxon>Dikarya</taxon>
        <taxon>Ascomycota</taxon>
        <taxon>Pezizomycotina</taxon>
        <taxon>Eurotiomycetes</taxon>
        <taxon>Eurotiomycetidae</taxon>
        <taxon>Eurotiales</taxon>
        <taxon>Trichocomaceae</taxon>
        <taxon>Talaromyces</taxon>
        <taxon>Talaromyces sect. Talaromyces</taxon>
    </lineage>
</organism>
<reference evidence="5" key="1">
    <citation type="journal article" date="2015" name="Genome Announc.">
        <title>Draft genome sequence of Talaromyces cellulolyticus strain Y-94, a source of lignocellulosic biomass-degrading enzymes.</title>
        <authorList>
            <person name="Fujii T."/>
            <person name="Koike H."/>
            <person name="Sawayama S."/>
            <person name="Yano S."/>
            <person name="Inoue H."/>
        </authorList>
    </citation>
    <scope>NUCLEOTIDE SEQUENCE [LARGE SCALE GENOMIC DNA]</scope>
    <source>
        <strain evidence="5">Y-94</strain>
    </source>
</reference>
<name>A0A6N4SLH6_TALPI</name>
<gene>
    <name evidence="4" type="ORF">TCE0_039r13029</name>
</gene>
<dbReference type="InterPro" id="IPR036291">
    <property type="entry name" value="NAD(P)-bd_dom_sf"/>
</dbReference>
<evidence type="ECO:0000256" key="2">
    <source>
        <dbReference type="ARBA" id="ARBA00022857"/>
    </source>
</evidence>
<dbReference type="PANTHER" id="PTHR42748:SF31">
    <property type="entry name" value="NMRA-LIKE DOMAIN-CONTAINING PROTEIN-RELATED"/>
    <property type="match status" value="1"/>
</dbReference>
<accession>A0A6N4SLH6</accession>
<evidence type="ECO:0000313" key="4">
    <source>
        <dbReference type="EMBL" id="GAM40574.1"/>
    </source>
</evidence>
<dbReference type="PANTHER" id="PTHR42748">
    <property type="entry name" value="NITROGEN METABOLITE REPRESSION PROTEIN NMRA FAMILY MEMBER"/>
    <property type="match status" value="1"/>
</dbReference>
<evidence type="ECO:0000259" key="3">
    <source>
        <dbReference type="Pfam" id="PF05368"/>
    </source>
</evidence>
<dbReference type="Proteomes" id="UP000053095">
    <property type="component" value="Unassembled WGS sequence"/>
</dbReference>
<dbReference type="SUPFAM" id="SSF51735">
    <property type="entry name" value="NAD(P)-binding Rossmann-fold domains"/>
    <property type="match status" value="1"/>
</dbReference>
<protein>
    <recommendedName>
        <fullName evidence="3">NmrA-like domain-containing protein</fullName>
    </recommendedName>
</protein>
<dbReference type="Gene3D" id="3.90.25.10">
    <property type="entry name" value="UDP-galactose 4-epimerase, domain 1"/>
    <property type="match status" value="1"/>
</dbReference>
<proteinExistence type="inferred from homology"/>
<evidence type="ECO:0000313" key="5">
    <source>
        <dbReference type="Proteomes" id="UP000053095"/>
    </source>
</evidence>
<dbReference type="CDD" id="cd05251">
    <property type="entry name" value="NmrA_like_SDR_a"/>
    <property type="match status" value="1"/>
</dbReference>
<dbReference type="Gene3D" id="3.40.50.720">
    <property type="entry name" value="NAD(P)-binding Rossmann-like Domain"/>
    <property type="match status" value="1"/>
</dbReference>